<dbReference type="Pfam" id="PF01636">
    <property type="entry name" value="APH"/>
    <property type="match status" value="1"/>
</dbReference>
<evidence type="ECO:0000259" key="1">
    <source>
        <dbReference type="Pfam" id="PF01636"/>
    </source>
</evidence>
<dbReference type="Proteomes" id="UP000611762">
    <property type="component" value="Unassembled WGS sequence"/>
</dbReference>
<evidence type="ECO:0000313" key="3">
    <source>
        <dbReference type="Proteomes" id="UP000611762"/>
    </source>
</evidence>
<dbReference type="AlphaFoldDB" id="A0A926DPG8"/>
<dbReference type="InterPro" id="IPR002575">
    <property type="entry name" value="Aminoglycoside_PTrfase"/>
</dbReference>
<keyword evidence="3" id="KW-1185">Reference proteome</keyword>
<accession>A0A926DPG8</accession>
<evidence type="ECO:0000313" key="2">
    <source>
        <dbReference type="EMBL" id="MBC8541449.1"/>
    </source>
</evidence>
<gene>
    <name evidence="2" type="ORF">H8698_10725</name>
</gene>
<dbReference type="EMBL" id="JACRSU010000004">
    <property type="protein sequence ID" value="MBC8541449.1"/>
    <property type="molecule type" value="Genomic_DNA"/>
</dbReference>
<organism evidence="2 3">
    <name type="scientific">Congzhengia minquanensis</name>
    <dbReference type="NCBI Taxonomy" id="2763657"/>
    <lineage>
        <taxon>Bacteria</taxon>
        <taxon>Bacillati</taxon>
        <taxon>Bacillota</taxon>
        <taxon>Clostridia</taxon>
        <taxon>Eubacteriales</taxon>
        <taxon>Oscillospiraceae</taxon>
        <taxon>Congzhengia</taxon>
    </lineage>
</organism>
<dbReference type="SUPFAM" id="SSF56112">
    <property type="entry name" value="Protein kinase-like (PK-like)"/>
    <property type="match status" value="1"/>
</dbReference>
<sequence>MSLPEQRICQLLGRLGWNRSECTIAPQPMGSTNESYKCSYRDEEFVLRLGTRQAGILSINRHAEEAALNLVSKLSCGANLVYYDLETGNMVTKYIYGRELAADDLNDPKRLAQMVQVLKTVHTQKTAFAFDFYGDVERRLEVLKEHNISLHPEFSRAYEIYRICRERNSIDSKLHFGLCHGDPFVNNFVLSNSGQLFLLDYEYAGMGDVFFDLSCIAPGLTPEKQKELLRLYFGECTPFLLEKLYDFFIINLMWNGTWAYVKSCDVPKEVFDYIQFGDFHMDSILKSGRPKK</sequence>
<dbReference type="RefSeq" id="WP_249313483.1">
    <property type="nucleotide sequence ID" value="NZ_JACRSU010000004.1"/>
</dbReference>
<proteinExistence type="predicted"/>
<protein>
    <submittedName>
        <fullName evidence="2">Phosphotransferase family protein</fullName>
    </submittedName>
</protein>
<dbReference type="PANTHER" id="PTHR22603:SF66">
    <property type="entry name" value="ETHANOLAMINE KINASE"/>
    <property type="match status" value="1"/>
</dbReference>
<reference evidence="2" key="1">
    <citation type="submission" date="2020-08" db="EMBL/GenBank/DDBJ databases">
        <title>Genome public.</title>
        <authorList>
            <person name="Liu C."/>
            <person name="Sun Q."/>
        </authorList>
    </citation>
    <scope>NUCLEOTIDE SEQUENCE</scope>
    <source>
        <strain evidence="2">H8</strain>
    </source>
</reference>
<dbReference type="GO" id="GO:0004305">
    <property type="term" value="F:ethanolamine kinase activity"/>
    <property type="evidence" value="ECO:0007669"/>
    <property type="project" value="TreeGrafter"/>
</dbReference>
<dbReference type="Gene3D" id="3.90.1200.10">
    <property type="match status" value="1"/>
</dbReference>
<dbReference type="PANTHER" id="PTHR22603">
    <property type="entry name" value="CHOLINE/ETHANOALAMINE KINASE"/>
    <property type="match status" value="1"/>
</dbReference>
<dbReference type="Gene3D" id="3.30.200.20">
    <property type="entry name" value="Phosphorylase Kinase, domain 1"/>
    <property type="match status" value="1"/>
</dbReference>
<dbReference type="GO" id="GO:0006646">
    <property type="term" value="P:phosphatidylethanolamine biosynthetic process"/>
    <property type="evidence" value="ECO:0007669"/>
    <property type="project" value="TreeGrafter"/>
</dbReference>
<dbReference type="CDD" id="cd05151">
    <property type="entry name" value="ChoK-like"/>
    <property type="match status" value="1"/>
</dbReference>
<feature type="domain" description="Aminoglycoside phosphotransferase" evidence="1">
    <location>
        <begin position="28"/>
        <end position="229"/>
    </location>
</feature>
<name>A0A926DPG8_9FIRM</name>
<comment type="caution">
    <text evidence="2">The sequence shown here is derived from an EMBL/GenBank/DDBJ whole genome shotgun (WGS) entry which is preliminary data.</text>
</comment>
<dbReference type="GO" id="GO:0005737">
    <property type="term" value="C:cytoplasm"/>
    <property type="evidence" value="ECO:0007669"/>
    <property type="project" value="TreeGrafter"/>
</dbReference>
<dbReference type="InterPro" id="IPR011009">
    <property type="entry name" value="Kinase-like_dom_sf"/>
</dbReference>